<dbReference type="InterPro" id="IPR050326">
    <property type="entry name" value="NAD_dep_DNA_ligaseB"/>
</dbReference>
<dbReference type="GO" id="GO:0006260">
    <property type="term" value="P:DNA replication"/>
    <property type="evidence" value="ECO:0007669"/>
    <property type="project" value="UniProtKB-KW"/>
</dbReference>
<dbReference type="GO" id="GO:0005524">
    <property type="term" value="F:ATP binding"/>
    <property type="evidence" value="ECO:0007669"/>
    <property type="project" value="InterPro"/>
</dbReference>
<evidence type="ECO:0000256" key="3">
    <source>
        <dbReference type="ARBA" id="ARBA00022705"/>
    </source>
</evidence>
<evidence type="ECO:0000256" key="2">
    <source>
        <dbReference type="ARBA" id="ARBA00022598"/>
    </source>
</evidence>
<dbReference type="Gene3D" id="3.30.1490.70">
    <property type="match status" value="1"/>
</dbReference>
<dbReference type="InterPro" id="IPR012310">
    <property type="entry name" value="DNA_ligase_ATP-dep_cent"/>
</dbReference>
<dbReference type="PANTHER" id="PTHR47810">
    <property type="entry name" value="DNA LIGASE"/>
    <property type="match status" value="1"/>
</dbReference>
<dbReference type="GO" id="GO:0006281">
    <property type="term" value="P:DNA repair"/>
    <property type="evidence" value="ECO:0007669"/>
    <property type="project" value="UniProtKB-KW"/>
</dbReference>
<reference evidence="8 9" key="1">
    <citation type="submission" date="2020-10" db="EMBL/GenBank/DDBJ databases">
        <title>Connecting structure to function with the recovery of over 1000 high-quality activated sludge metagenome-assembled genomes encoding full-length rRNA genes using long-read sequencing.</title>
        <authorList>
            <person name="Singleton C.M."/>
            <person name="Petriglieri F."/>
            <person name="Kristensen J.M."/>
            <person name="Kirkegaard R.H."/>
            <person name="Michaelsen T.Y."/>
            <person name="Andersen M.H."/>
            <person name="Karst S.M."/>
            <person name="Dueholm M.S."/>
            <person name="Nielsen P.H."/>
            <person name="Albertsen M."/>
        </authorList>
    </citation>
    <scope>NUCLEOTIDE SEQUENCE [LARGE SCALE GENOMIC DNA]</scope>
    <source>
        <strain evidence="8">EsbW_18-Q3-R4-48_BATAC.463</strain>
    </source>
</reference>
<dbReference type="PROSITE" id="PS50160">
    <property type="entry name" value="DNA_LIGASE_A3"/>
    <property type="match status" value="1"/>
</dbReference>
<dbReference type="InterPro" id="IPR029319">
    <property type="entry name" value="DNA_ligase_OB"/>
</dbReference>
<dbReference type="Gene3D" id="2.40.50.140">
    <property type="entry name" value="Nucleic acid-binding proteins"/>
    <property type="match status" value="1"/>
</dbReference>
<dbReference type="InterPro" id="IPR012340">
    <property type="entry name" value="NA-bd_OB-fold"/>
</dbReference>
<dbReference type="CDD" id="cd08041">
    <property type="entry name" value="OBF_kDNA_ligase_like"/>
    <property type="match status" value="1"/>
</dbReference>
<dbReference type="SUPFAM" id="SSF56091">
    <property type="entry name" value="DNA ligase/mRNA capping enzyme, catalytic domain"/>
    <property type="match status" value="1"/>
</dbReference>
<dbReference type="Gene3D" id="3.30.470.30">
    <property type="entry name" value="DNA ligase/mRNA capping enzyme"/>
    <property type="match status" value="1"/>
</dbReference>
<comment type="cofactor">
    <cofactor evidence="1">
        <name>a divalent metal cation</name>
        <dbReference type="ChEBI" id="CHEBI:60240"/>
    </cofactor>
</comment>
<accession>A0A935MU80</accession>
<keyword evidence="3" id="KW-0235">DNA replication</keyword>
<dbReference type="GO" id="GO:0006310">
    <property type="term" value="P:DNA recombination"/>
    <property type="evidence" value="ECO:0007669"/>
    <property type="project" value="InterPro"/>
</dbReference>
<comment type="catalytic activity">
    <reaction evidence="6">
        <text>ATP + (deoxyribonucleotide)n-3'-hydroxyl + 5'-phospho-(deoxyribonucleotide)m = (deoxyribonucleotide)n+m + AMP + diphosphate.</text>
        <dbReference type="EC" id="6.5.1.1"/>
    </reaction>
</comment>
<dbReference type="PANTHER" id="PTHR47810:SF1">
    <property type="entry name" value="DNA LIGASE B"/>
    <property type="match status" value="1"/>
</dbReference>
<keyword evidence="5" id="KW-0234">DNA repair</keyword>
<evidence type="ECO:0000256" key="6">
    <source>
        <dbReference type="ARBA" id="ARBA00034003"/>
    </source>
</evidence>
<evidence type="ECO:0000313" key="9">
    <source>
        <dbReference type="Proteomes" id="UP000739411"/>
    </source>
</evidence>
<name>A0A935MU80_9RHOO</name>
<evidence type="ECO:0000256" key="4">
    <source>
        <dbReference type="ARBA" id="ARBA00022763"/>
    </source>
</evidence>
<dbReference type="NCBIfam" id="NF006592">
    <property type="entry name" value="PRK09125.1"/>
    <property type="match status" value="1"/>
</dbReference>
<evidence type="ECO:0000313" key="8">
    <source>
        <dbReference type="EMBL" id="MBK7416434.1"/>
    </source>
</evidence>
<proteinExistence type="predicted"/>
<evidence type="ECO:0000256" key="5">
    <source>
        <dbReference type="ARBA" id="ARBA00023204"/>
    </source>
</evidence>
<gene>
    <name evidence="8" type="ORF">IPJ38_16385</name>
</gene>
<evidence type="ECO:0000256" key="1">
    <source>
        <dbReference type="ARBA" id="ARBA00001968"/>
    </source>
</evidence>
<dbReference type="EMBL" id="JADJMS010000045">
    <property type="protein sequence ID" value="MBK7416434.1"/>
    <property type="molecule type" value="Genomic_DNA"/>
</dbReference>
<organism evidence="8 9">
    <name type="scientific">Candidatus Dechloromonas phosphorivorans</name>
    <dbReference type="NCBI Taxonomy" id="2899244"/>
    <lineage>
        <taxon>Bacteria</taxon>
        <taxon>Pseudomonadati</taxon>
        <taxon>Pseudomonadota</taxon>
        <taxon>Betaproteobacteria</taxon>
        <taxon>Rhodocyclales</taxon>
        <taxon>Azonexaceae</taxon>
        <taxon>Dechloromonas</taxon>
    </lineage>
</organism>
<protein>
    <submittedName>
        <fullName evidence="8">DNA ligase</fullName>
    </submittedName>
</protein>
<feature type="domain" description="ATP-dependent DNA ligase family profile" evidence="7">
    <location>
        <begin position="134"/>
        <end position="230"/>
    </location>
</feature>
<dbReference type="Proteomes" id="UP000739411">
    <property type="component" value="Unassembled WGS sequence"/>
</dbReference>
<evidence type="ECO:0000259" key="7">
    <source>
        <dbReference type="PROSITE" id="PS50160"/>
    </source>
</evidence>
<sequence>MGRRIVVSNLLRALLLSVALLTPGVSFSANLPSILLANVYRNQADVAQYLVSEKLDGVRAIWDGQTLRFRSGKEIHAPRWFVEGLPKQSLDGELWLGRGSFERLSGIVRRELSDDAEWRQVRYMVFELPGAAGTFRERAGQIKQVVRQANVPWLQEIQQFPAVDRNSLQKQLNEIVKAGGEGLMLHRADATYETGRSDTLLKMKPFDDAEAVVVGYLPGKGKYLGKMGALRVRSPEGREFALGTGFTDDQRKNPPQIGATVTYRYRDVTKNGLPRFASFLRIHNEY</sequence>
<keyword evidence="2 8" id="KW-0436">Ligase</keyword>
<dbReference type="CDD" id="cd07896">
    <property type="entry name" value="Adenylation_kDNA_ligase_like"/>
    <property type="match status" value="1"/>
</dbReference>
<comment type="caution">
    <text evidence="8">The sequence shown here is derived from an EMBL/GenBank/DDBJ whole genome shotgun (WGS) entry which is preliminary data.</text>
</comment>
<dbReference type="AlphaFoldDB" id="A0A935MU80"/>
<dbReference type="GO" id="GO:0003910">
    <property type="term" value="F:DNA ligase (ATP) activity"/>
    <property type="evidence" value="ECO:0007669"/>
    <property type="project" value="UniProtKB-EC"/>
</dbReference>
<dbReference type="SUPFAM" id="SSF50249">
    <property type="entry name" value="Nucleic acid-binding proteins"/>
    <property type="match status" value="1"/>
</dbReference>
<keyword evidence="4" id="KW-0227">DNA damage</keyword>
<dbReference type="Pfam" id="PF14743">
    <property type="entry name" value="DNA_ligase_OB_2"/>
    <property type="match status" value="1"/>
</dbReference>
<dbReference type="Pfam" id="PF01068">
    <property type="entry name" value="DNA_ligase_A_M"/>
    <property type="match status" value="1"/>
</dbReference>